<keyword evidence="3" id="KW-0805">Transcription regulation</keyword>
<dbReference type="Proteomes" id="UP000294656">
    <property type="component" value="Unassembled WGS sequence"/>
</dbReference>
<keyword evidence="5" id="KW-0804">Transcription</keyword>
<evidence type="ECO:0000256" key="4">
    <source>
        <dbReference type="ARBA" id="ARBA00023125"/>
    </source>
</evidence>
<dbReference type="SUPFAM" id="SSF53383">
    <property type="entry name" value="PLP-dependent transferases"/>
    <property type="match status" value="1"/>
</dbReference>
<dbReference type="CDD" id="cd07377">
    <property type="entry name" value="WHTH_GntR"/>
    <property type="match status" value="1"/>
</dbReference>
<evidence type="ECO:0000256" key="2">
    <source>
        <dbReference type="ARBA" id="ARBA00022898"/>
    </source>
</evidence>
<dbReference type="Gene3D" id="3.40.640.10">
    <property type="entry name" value="Type I PLP-dependent aspartate aminotransferase-like (Major domain)"/>
    <property type="match status" value="1"/>
</dbReference>
<keyword evidence="8" id="KW-1185">Reference proteome</keyword>
<dbReference type="SUPFAM" id="SSF46785">
    <property type="entry name" value="Winged helix' DNA-binding domain"/>
    <property type="match status" value="1"/>
</dbReference>
<name>A0A4V3CHD7_9GAMM</name>
<dbReference type="InterPro" id="IPR015421">
    <property type="entry name" value="PyrdxlP-dep_Trfase_major"/>
</dbReference>
<comment type="similarity">
    <text evidence="1">In the C-terminal section; belongs to the class-I pyridoxal-phosphate-dependent aminotransferase family.</text>
</comment>
<evidence type="ECO:0000259" key="6">
    <source>
        <dbReference type="PROSITE" id="PS50949"/>
    </source>
</evidence>
<dbReference type="Pfam" id="PF00392">
    <property type="entry name" value="GntR"/>
    <property type="match status" value="1"/>
</dbReference>
<reference evidence="7 8" key="1">
    <citation type="submission" date="2019-03" db="EMBL/GenBank/DDBJ databases">
        <title>Genomic Encyclopedia of Type Strains, Phase III (KMG-III): the genomes of soil and plant-associated and newly described type strains.</title>
        <authorList>
            <person name="Whitman W."/>
        </authorList>
    </citation>
    <scope>NUCLEOTIDE SEQUENCE [LARGE SCALE GENOMIC DNA]</scope>
    <source>
        <strain evidence="7 8">CECT 7378</strain>
    </source>
</reference>
<dbReference type="InterPro" id="IPR015424">
    <property type="entry name" value="PyrdxlP-dep_Trfase"/>
</dbReference>
<dbReference type="GO" id="GO:0003700">
    <property type="term" value="F:DNA-binding transcription factor activity"/>
    <property type="evidence" value="ECO:0007669"/>
    <property type="project" value="InterPro"/>
</dbReference>
<sequence>MLTTLKLKLTYVNIKIELTYVNFKIDISLTFRYTLLHQRSQHECSTLSEAKFRTLARKIRNQIEIGHFKEGSKLPTHRALAKEYGTTPMTAAKAYQLLAEQGHIESHVGRGSFVKKDTSLKHVIRSQPDQNEWNFSILQPCLGEHLDSLNNELKSCFNDINNPALFGYIEETGDRSHKEAGKTWMSHFGLEIDEPEQVLLTNGAQHALSTLIQCYSEPGDNIAVEALTYPGILSIIQSLGRHAIEIEMDEEGMCPDALEKACLEQSVTMVIVIPSHQNPTTVTMPESRRKAIAHVVNKTQIWLVEDDLYAFLNNEIVAPICNLSKDRGFYISSLSKAISPGIRCGYIKTPPSQTEHLASFIRTSIWLSAPLMFEFATQLIKSQKAFEYASKQKAIAVQRQDTAAQILSDFKLASQASSYHIWLHLPHAIRASDFVTLAKEKGLIVSSGQFFSHTQGESSVRLSLMAIADDDRLVEGLNALKSLLQDLART</sequence>
<evidence type="ECO:0000313" key="8">
    <source>
        <dbReference type="Proteomes" id="UP000294656"/>
    </source>
</evidence>
<dbReference type="Gene3D" id="3.90.1150.10">
    <property type="entry name" value="Aspartate Aminotransferase, domain 1"/>
    <property type="match status" value="1"/>
</dbReference>
<dbReference type="Pfam" id="PF00155">
    <property type="entry name" value="Aminotran_1_2"/>
    <property type="match status" value="1"/>
</dbReference>
<accession>A0A4V3CHD7</accession>
<dbReference type="PANTHER" id="PTHR46577:SF1">
    <property type="entry name" value="HTH-TYPE TRANSCRIPTIONAL REGULATORY PROTEIN GABR"/>
    <property type="match status" value="1"/>
</dbReference>
<feature type="domain" description="HTH gntR-type" evidence="6">
    <location>
        <begin position="49"/>
        <end position="117"/>
    </location>
</feature>
<dbReference type="PROSITE" id="PS50949">
    <property type="entry name" value="HTH_GNTR"/>
    <property type="match status" value="1"/>
</dbReference>
<dbReference type="AlphaFoldDB" id="A0A4V3CHD7"/>
<dbReference type="InterPro" id="IPR051446">
    <property type="entry name" value="HTH_trans_reg/aminotransferase"/>
</dbReference>
<protein>
    <submittedName>
        <fullName evidence="7">GntR family transcriptional regulator</fullName>
    </submittedName>
</protein>
<dbReference type="InterPro" id="IPR000524">
    <property type="entry name" value="Tscrpt_reg_HTH_GntR"/>
</dbReference>
<keyword evidence="4" id="KW-0238">DNA-binding</keyword>
<evidence type="ECO:0000256" key="3">
    <source>
        <dbReference type="ARBA" id="ARBA00023015"/>
    </source>
</evidence>
<dbReference type="GO" id="GO:0030170">
    <property type="term" value="F:pyridoxal phosphate binding"/>
    <property type="evidence" value="ECO:0007669"/>
    <property type="project" value="InterPro"/>
</dbReference>
<dbReference type="EMBL" id="SNXC01000002">
    <property type="protein sequence ID" value="TDP01273.1"/>
    <property type="molecule type" value="Genomic_DNA"/>
</dbReference>
<evidence type="ECO:0000313" key="7">
    <source>
        <dbReference type="EMBL" id="TDP01273.1"/>
    </source>
</evidence>
<dbReference type="InterPro" id="IPR015422">
    <property type="entry name" value="PyrdxlP-dep_Trfase_small"/>
</dbReference>
<dbReference type="CDD" id="cd00609">
    <property type="entry name" value="AAT_like"/>
    <property type="match status" value="1"/>
</dbReference>
<dbReference type="Gene3D" id="1.10.10.10">
    <property type="entry name" value="Winged helix-like DNA-binding domain superfamily/Winged helix DNA-binding domain"/>
    <property type="match status" value="1"/>
</dbReference>
<evidence type="ECO:0000256" key="1">
    <source>
        <dbReference type="ARBA" id="ARBA00005384"/>
    </source>
</evidence>
<gene>
    <name evidence="7" type="ORF">DFP79_0175</name>
</gene>
<keyword evidence="2" id="KW-0663">Pyridoxal phosphate</keyword>
<evidence type="ECO:0000256" key="5">
    <source>
        <dbReference type="ARBA" id="ARBA00023163"/>
    </source>
</evidence>
<dbReference type="RefSeq" id="WP_243730165.1">
    <property type="nucleotide sequence ID" value="NZ_SNXC01000002.1"/>
</dbReference>
<dbReference type="PANTHER" id="PTHR46577">
    <property type="entry name" value="HTH-TYPE TRANSCRIPTIONAL REGULATORY PROTEIN GABR"/>
    <property type="match status" value="1"/>
</dbReference>
<dbReference type="GO" id="GO:0003677">
    <property type="term" value="F:DNA binding"/>
    <property type="evidence" value="ECO:0007669"/>
    <property type="project" value="UniProtKB-KW"/>
</dbReference>
<organism evidence="7 8">
    <name type="scientific">Marinomonas balearica</name>
    <dbReference type="NCBI Taxonomy" id="491947"/>
    <lineage>
        <taxon>Bacteria</taxon>
        <taxon>Pseudomonadati</taxon>
        <taxon>Pseudomonadota</taxon>
        <taxon>Gammaproteobacteria</taxon>
        <taxon>Oceanospirillales</taxon>
        <taxon>Oceanospirillaceae</taxon>
        <taxon>Marinomonas</taxon>
    </lineage>
</organism>
<dbReference type="InterPro" id="IPR004839">
    <property type="entry name" value="Aminotransferase_I/II_large"/>
</dbReference>
<proteinExistence type="inferred from homology"/>
<dbReference type="SMART" id="SM00345">
    <property type="entry name" value="HTH_GNTR"/>
    <property type="match status" value="1"/>
</dbReference>
<dbReference type="InterPro" id="IPR036388">
    <property type="entry name" value="WH-like_DNA-bd_sf"/>
</dbReference>
<dbReference type="InterPro" id="IPR036390">
    <property type="entry name" value="WH_DNA-bd_sf"/>
</dbReference>
<comment type="caution">
    <text evidence="7">The sequence shown here is derived from an EMBL/GenBank/DDBJ whole genome shotgun (WGS) entry which is preliminary data.</text>
</comment>